<dbReference type="EMBL" id="CP097289">
    <property type="protein sequence ID" value="UQT53737.1"/>
    <property type="molecule type" value="Genomic_DNA"/>
</dbReference>
<organism evidence="2 3">
    <name type="scientific">Streptomyces durmitorensis</name>
    <dbReference type="NCBI Taxonomy" id="319947"/>
    <lineage>
        <taxon>Bacteria</taxon>
        <taxon>Bacillati</taxon>
        <taxon>Actinomycetota</taxon>
        <taxon>Actinomycetes</taxon>
        <taxon>Kitasatosporales</taxon>
        <taxon>Streptomycetaceae</taxon>
        <taxon>Streptomyces</taxon>
    </lineage>
</organism>
<protein>
    <submittedName>
        <fullName evidence="2">Uncharacterized protein</fullName>
    </submittedName>
</protein>
<reference evidence="2 3" key="1">
    <citation type="submission" date="2022-05" db="EMBL/GenBank/DDBJ databases">
        <authorList>
            <person name="Zhou X."/>
            <person name="Li K."/>
            <person name="Man Y."/>
        </authorList>
    </citation>
    <scope>NUCLEOTIDE SEQUENCE [LARGE SCALE GENOMIC DNA]</scope>
    <source>
        <strain evidence="2 3">MS405</strain>
    </source>
</reference>
<feature type="compositionally biased region" description="Basic and acidic residues" evidence="1">
    <location>
        <begin position="62"/>
        <end position="80"/>
    </location>
</feature>
<evidence type="ECO:0000313" key="3">
    <source>
        <dbReference type="Proteomes" id="UP000829992"/>
    </source>
</evidence>
<feature type="region of interest" description="Disordered" evidence="1">
    <location>
        <begin position="53"/>
        <end position="80"/>
    </location>
</feature>
<evidence type="ECO:0000313" key="2">
    <source>
        <dbReference type="EMBL" id="UQT53737.1"/>
    </source>
</evidence>
<dbReference type="Proteomes" id="UP000829992">
    <property type="component" value="Chromosome"/>
</dbReference>
<sequence>MTSDRPPTPAMAFLESQEITTTDCRQCGTQVSGVNGRYACGVCGWVNNWSEGHNELPSGDEDIQHCDRTDSPRVRRSTEA</sequence>
<gene>
    <name evidence="2" type="ORF">M4V62_00845</name>
</gene>
<keyword evidence="3" id="KW-1185">Reference proteome</keyword>
<name>A0ABY4PK41_9ACTN</name>
<proteinExistence type="predicted"/>
<evidence type="ECO:0000256" key="1">
    <source>
        <dbReference type="SAM" id="MobiDB-lite"/>
    </source>
</evidence>
<accession>A0ABY4PK41</accession>